<dbReference type="EMBL" id="JAUSVL010000001">
    <property type="protein sequence ID" value="MDQ0290412.1"/>
    <property type="molecule type" value="Genomic_DNA"/>
</dbReference>
<protein>
    <submittedName>
        <fullName evidence="2">Squalene-hopene/tetraprenyl-beta-curcumene cyclase</fullName>
        <ecNumber evidence="2">4.2.1.129</ecNumber>
        <ecNumber evidence="2">5.4.99.17</ecNumber>
    </submittedName>
</protein>
<dbReference type="Proteomes" id="UP001238163">
    <property type="component" value="Unassembled WGS sequence"/>
</dbReference>
<keyword evidence="3" id="KW-1185">Reference proteome</keyword>
<dbReference type="EC" id="5.4.99.17" evidence="2"/>
<evidence type="ECO:0000256" key="1">
    <source>
        <dbReference type="SAM" id="SignalP"/>
    </source>
</evidence>
<dbReference type="InterPro" id="IPR008930">
    <property type="entry name" value="Terpenoid_cyclase/PrenylTrfase"/>
</dbReference>
<evidence type="ECO:0000313" key="3">
    <source>
        <dbReference type="Proteomes" id="UP001238163"/>
    </source>
</evidence>
<feature type="signal peptide" evidence="1">
    <location>
        <begin position="1"/>
        <end position="22"/>
    </location>
</feature>
<accession>A0AAE4AQG4</accession>
<keyword evidence="2" id="KW-0413">Isomerase</keyword>
<dbReference type="AlphaFoldDB" id="A0AAE4AQG4"/>
<feature type="chain" id="PRO_5042058509" evidence="1">
    <location>
        <begin position="23"/>
        <end position="392"/>
    </location>
</feature>
<dbReference type="GO" id="GO:0016829">
    <property type="term" value="F:lyase activity"/>
    <property type="evidence" value="ECO:0007669"/>
    <property type="project" value="UniProtKB-KW"/>
</dbReference>
<comment type="caution">
    <text evidence="2">The sequence shown here is derived from an EMBL/GenBank/DDBJ whole genome shotgun (WGS) entry which is preliminary data.</text>
</comment>
<dbReference type="SUPFAM" id="SSF48239">
    <property type="entry name" value="Terpenoid cyclases/Protein prenyltransferases"/>
    <property type="match status" value="1"/>
</dbReference>
<name>A0AAE4AQG4_9BACT</name>
<dbReference type="RefSeq" id="WP_307261925.1">
    <property type="nucleotide sequence ID" value="NZ_JAUSVL010000001.1"/>
</dbReference>
<sequence>MKKSCRLFAVFALALIATALIAQDAAPAAGDLGQRISALQQRGAEFLLSKQLPSGAWMEHPAISALACLGIADAPQYGQDDVKAKIDRALDFIASNAQADGSISDPRDRRSYPVYNTSICLIGLLRFNRPQDLPIIKKARAYLLSADVYPEGSADVADVAAGQQTPAAGHGYGRKHRADLNNTAWALEALYLSDHLDREPFNNDPQAAKKADLAWDKARSFLTLCQNLADTNQSAWVKSAPDNDRGGFIYCPSDALQTDAKPQSLRAYGSMTYSGLKSLIYAKVDKNDARVQAAFAWIGKNYTLDENPGIGDSGLYYYYHTFGKALTLFADADLTGADGQKHPWRQDLVAALAKRQKADGSWSNDLSGRWMESIPELSTCYCLMTLGVIKER</sequence>
<organism evidence="2 3">
    <name type="scientific">Oligosphaera ethanolica</name>
    <dbReference type="NCBI Taxonomy" id="760260"/>
    <lineage>
        <taxon>Bacteria</taxon>
        <taxon>Pseudomonadati</taxon>
        <taxon>Lentisphaerota</taxon>
        <taxon>Oligosphaeria</taxon>
        <taxon>Oligosphaerales</taxon>
        <taxon>Oligosphaeraceae</taxon>
        <taxon>Oligosphaera</taxon>
    </lineage>
</organism>
<dbReference type="EC" id="4.2.1.129" evidence="2"/>
<dbReference type="GO" id="GO:0051007">
    <property type="term" value="F:squalene-hopene cyclase activity"/>
    <property type="evidence" value="ECO:0007669"/>
    <property type="project" value="UniProtKB-EC"/>
</dbReference>
<keyword evidence="1" id="KW-0732">Signal</keyword>
<evidence type="ECO:0000313" key="2">
    <source>
        <dbReference type="EMBL" id="MDQ0290412.1"/>
    </source>
</evidence>
<reference evidence="2" key="1">
    <citation type="submission" date="2023-07" db="EMBL/GenBank/DDBJ databases">
        <title>Genomic Encyclopedia of Type Strains, Phase IV (KMG-IV): sequencing the most valuable type-strain genomes for metagenomic binning, comparative biology and taxonomic classification.</title>
        <authorList>
            <person name="Goeker M."/>
        </authorList>
    </citation>
    <scope>NUCLEOTIDE SEQUENCE</scope>
    <source>
        <strain evidence="2">DSM 24202</strain>
    </source>
</reference>
<dbReference type="CDD" id="cd00688">
    <property type="entry name" value="ISOPREN_C2_like"/>
    <property type="match status" value="1"/>
</dbReference>
<dbReference type="Gene3D" id="1.50.10.20">
    <property type="match status" value="1"/>
</dbReference>
<proteinExistence type="predicted"/>
<gene>
    <name evidence="2" type="ORF">J3R75_002519</name>
</gene>
<keyword evidence="2" id="KW-0456">Lyase</keyword>